<comment type="cofactor">
    <cofactor evidence="1 5">
        <name>heme</name>
        <dbReference type="ChEBI" id="CHEBI:30413"/>
    </cofactor>
</comment>
<evidence type="ECO:0000256" key="1">
    <source>
        <dbReference type="ARBA" id="ARBA00001971"/>
    </source>
</evidence>
<name>A0A1Y2BN54_9FUNG</name>
<dbReference type="GO" id="GO:0020037">
    <property type="term" value="F:heme binding"/>
    <property type="evidence" value="ECO:0007669"/>
    <property type="project" value="InterPro"/>
</dbReference>
<dbReference type="GO" id="GO:0005506">
    <property type="term" value="F:iron ion binding"/>
    <property type="evidence" value="ECO:0007669"/>
    <property type="project" value="InterPro"/>
</dbReference>
<feature type="binding site" description="axial binding residue" evidence="5">
    <location>
        <position position="396"/>
    </location>
    <ligand>
        <name>heme</name>
        <dbReference type="ChEBI" id="CHEBI:30413"/>
    </ligand>
    <ligandPart>
        <name>Fe</name>
        <dbReference type="ChEBI" id="CHEBI:18248"/>
    </ligandPart>
</feature>
<gene>
    <name evidence="7" type="ORF">BCR33DRAFT_722299</name>
</gene>
<dbReference type="PANTHER" id="PTHR46206:SF4">
    <property type="entry name" value="P450, PUTATIVE (EUROFUNG)-RELATED"/>
    <property type="match status" value="1"/>
</dbReference>
<keyword evidence="6" id="KW-0560">Oxidoreductase</keyword>
<dbReference type="Pfam" id="PF00067">
    <property type="entry name" value="p450"/>
    <property type="match status" value="1"/>
</dbReference>
<evidence type="ECO:0000256" key="4">
    <source>
        <dbReference type="ARBA" id="ARBA00023004"/>
    </source>
</evidence>
<dbReference type="InterPro" id="IPR017972">
    <property type="entry name" value="Cyt_P450_CS"/>
</dbReference>
<comment type="similarity">
    <text evidence="2 6">Belongs to the cytochrome P450 family.</text>
</comment>
<dbReference type="STRING" id="329046.A0A1Y2BN54"/>
<evidence type="ECO:0000256" key="5">
    <source>
        <dbReference type="PIRSR" id="PIRSR602403-1"/>
    </source>
</evidence>
<dbReference type="PRINTS" id="PR00465">
    <property type="entry name" value="EP450IV"/>
</dbReference>
<dbReference type="EMBL" id="MCGO01000057">
    <property type="protein sequence ID" value="ORY36196.1"/>
    <property type="molecule type" value="Genomic_DNA"/>
</dbReference>
<organism evidence="7 8">
    <name type="scientific">Rhizoclosmatium globosum</name>
    <dbReference type="NCBI Taxonomy" id="329046"/>
    <lineage>
        <taxon>Eukaryota</taxon>
        <taxon>Fungi</taxon>
        <taxon>Fungi incertae sedis</taxon>
        <taxon>Chytridiomycota</taxon>
        <taxon>Chytridiomycota incertae sedis</taxon>
        <taxon>Chytridiomycetes</taxon>
        <taxon>Chytridiales</taxon>
        <taxon>Chytriomycetaceae</taxon>
        <taxon>Rhizoclosmatium</taxon>
    </lineage>
</organism>
<dbReference type="InterPro" id="IPR002403">
    <property type="entry name" value="Cyt_P450_E_grp-IV"/>
</dbReference>
<proteinExistence type="inferred from homology"/>
<evidence type="ECO:0000313" key="7">
    <source>
        <dbReference type="EMBL" id="ORY36196.1"/>
    </source>
</evidence>
<dbReference type="InterPro" id="IPR001128">
    <property type="entry name" value="Cyt_P450"/>
</dbReference>
<dbReference type="OrthoDB" id="2150247at2759"/>
<keyword evidence="6" id="KW-0503">Monooxygenase</keyword>
<evidence type="ECO:0000256" key="2">
    <source>
        <dbReference type="ARBA" id="ARBA00010617"/>
    </source>
</evidence>
<evidence type="ECO:0000256" key="3">
    <source>
        <dbReference type="ARBA" id="ARBA00022723"/>
    </source>
</evidence>
<evidence type="ECO:0000256" key="6">
    <source>
        <dbReference type="RuleBase" id="RU000461"/>
    </source>
</evidence>
<accession>A0A1Y2BN54</accession>
<dbReference type="GO" id="GO:0016705">
    <property type="term" value="F:oxidoreductase activity, acting on paired donors, with incorporation or reduction of molecular oxygen"/>
    <property type="evidence" value="ECO:0007669"/>
    <property type="project" value="InterPro"/>
</dbReference>
<dbReference type="AlphaFoldDB" id="A0A1Y2BN54"/>
<dbReference type="GO" id="GO:0004497">
    <property type="term" value="F:monooxygenase activity"/>
    <property type="evidence" value="ECO:0007669"/>
    <property type="project" value="UniProtKB-KW"/>
</dbReference>
<protein>
    <submittedName>
        <fullName evidence="7">Cytochrome P450</fullName>
    </submittedName>
</protein>
<dbReference type="PROSITE" id="PS00086">
    <property type="entry name" value="CYTOCHROME_P450"/>
    <property type="match status" value="1"/>
</dbReference>
<keyword evidence="4 5" id="KW-0408">Iron</keyword>
<dbReference type="SUPFAM" id="SSF48264">
    <property type="entry name" value="Cytochrome P450"/>
    <property type="match status" value="1"/>
</dbReference>
<dbReference type="InterPro" id="IPR036396">
    <property type="entry name" value="Cyt_P450_sf"/>
</dbReference>
<reference evidence="7 8" key="1">
    <citation type="submission" date="2016-07" db="EMBL/GenBank/DDBJ databases">
        <title>Pervasive Adenine N6-methylation of Active Genes in Fungi.</title>
        <authorList>
            <consortium name="DOE Joint Genome Institute"/>
            <person name="Mondo S.J."/>
            <person name="Dannebaum R.O."/>
            <person name="Kuo R.C."/>
            <person name="Labutti K."/>
            <person name="Haridas S."/>
            <person name="Kuo A."/>
            <person name="Salamov A."/>
            <person name="Ahrendt S.R."/>
            <person name="Lipzen A."/>
            <person name="Sullivan W."/>
            <person name="Andreopoulos W.B."/>
            <person name="Clum A."/>
            <person name="Lindquist E."/>
            <person name="Daum C."/>
            <person name="Ramamoorthy G.K."/>
            <person name="Gryganskyi A."/>
            <person name="Culley D."/>
            <person name="Magnuson J.K."/>
            <person name="James T.Y."/>
            <person name="O'Malley M.A."/>
            <person name="Stajich J.E."/>
            <person name="Spatafora J.W."/>
            <person name="Visel A."/>
            <person name="Grigoriev I.V."/>
        </authorList>
    </citation>
    <scope>NUCLEOTIDE SEQUENCE [LARGE SCALE GENOMIC DNA]</scope>
    <source>
        <strain evidence="7 8">JEL800</strain>
    </source>
</reference>
<comment type="caution">
    <text evidence="7">The sequence shown here is derived from an EMBL/GenBank/DDBJ whole genome shotgun (WGS) entry which is preliminary data.</text>
</comment>
<keyword evidence="3 5" id="KW-0479">Metal-binding</keyword>
<sequence length="454" mass="51107">MVQPPLVPPSSWLLGNATSLKGDPVPFLNECTSKYGPVFRIRILAREFTVVSLDDPALHSAIFRNSALSLDQGGINTLRFDAFLNYGNLVHTKGVNASVLRSTKLDSKPLWQINDKSLRELVNSLPNYTSEGGAVVTDPESLMLHLVASSYAKVQLGEPLASNPKLKSIFCAFFLQVELCAVLVTLLPPWLVPFVFWFLFPLRRAVTDMEAILKPEIKRRRQHEKQADQFDFLDLLMEQETNDEYLTTNILLLQIAAMRNTSLMLQNILYDIAENPSIANALRREMKEHIDFSLNEPLTRQTLTNLTLLDSFIRESLFQSAKPITSVRTATSDTAINGFDIPAGTDILLYGAKVHGKAFWETPMEEFYPDRWIGSGKHATTTSSEYMLFGGGKTICPGRFLAVLEMKTFVCCLLNRYDVRLHHGGKVKREFSMKHVLPAMEKGKQVPLVFVPRK</sequence>
<dbReference type="Gene3D" id="1.10.630.10">
    <property type="entry name" value="Cytochrome P450"/>
    <property type="match status" value="1"/>
</dbReference>
<dbReference type="PANTHER" id="PTHR46206">
    <property type="entry name" value="CYTOCHROME P450"/>
    <property type="match status" value="1"/>
</dbReference>
<keyword evidence="8" id="KW-1185">Reference proteome</keyword>
<evidence type="ECO:0000313" key="8">
    <source>
        <dbReference type="Proteomes" id="UP000193642"/>
    </source>
</evidence>
<dbReference type="CDD" id="cd11041">
    <property type="entry name" value="CYP503A1-like"/>
    <property type="match status" value="1"/>
</dbReference>
<keyword evidence="5 6" id="KW-0349">Heme</keyword>
<dbReference type="Proteomes" id="UP000193642">
    <property type="component" value="Unassembled WGS sequence"/>
</dbReference>